<keyword evidence="6" id="KW-0540">Nuclease</keyword>
<evidence type="ECO:0000256" key="7">
    <source>
        <dbReference type="ARBA" id="ARBA00022801"/>
    </source>
</evidence>
<name>A0A8S5UFY5_9CAUD</name>
<evidence type="ECO:0000256" key="9">
    <source>
        <dbReference type="ARBA" id="ARBA00023109"/>
    </source>
</evidence>
<accession>A0A8S5UFY5</accession>
<protein>
    <recommendedName>
        <fullName evidence="2">DNA-directed DNA polymerase</fullName>
        <ecNumber evidence="2">2.7.7.7</ecNumber>
    </recommendedName>
</protein>
<comment type="catalytic activity">
    <reaction evidence="11">
        <text>DNA(n) + a 2'-deoxyribonucleoside 5'-triphosphate = DNA(n+1) + diphosphate</text>
        <dbReference type="Rhea" id="RHEA:22508"/>
        <dbReference type="Rhea" id="RHEA-COMP:17339"/>
        <dbReference type="Rhea" id="RHEA-COMP:17340"/>
        <dbReference type="ChEBI" id="CHEBI:33019"/>
        <dbReference type="ChEBI" id="CHEBI:61560"/>
        <dbReference type="ChEBI" id="CHEBI:173112"/>
        <dbReference type="EC" id="2.7.7.7"/>
    </reaction>
</comment>
<dbReference type="PANTHER" id="PTHR33568">
    <property type="entry name" value="DNA POLYMERASE"/>
    <property type="match status" value="1"/>
</dbReference>
<dbReference type="InterPro" id="IPR012337">
    <property type="entry name" value="RNaseH-like_sf"/>
</dbReference>
<dbReference type="Pfam" id="PF03175">
    <property type="entry name" value="DNA_pol_B_2"/>
    <property type="match status" value="1"/>
</dbReference>
<sequence>MSWAVSADFETTTDPDDCRVWAWAVALIEDPEQVYYGNSIQTFMNWLSRGEVHTAWFHNLAFDGKFILDYLMRCGYTYCERNPGRGQFSALISSKGKFYQIEVCFGNGVKVIFQDSLKVFPMTVARIAKTFNLPEQKGDLDYRKYREPGHKITDDELYYISHDVQIVARALQQNFAQGLDKMTIGANAMAFFKQQFGKKAFKTYFPTLSLEADSDIRKAYRGGFTYVEPKYAGVEIGEGISVDYNSMYPSVMKKYPYPCGAPVIFDGQYEYDPAYPLYVQRMVVEFSLKPEGIPMLQLKNKGFYGNHEYVRETVAPVEITVTSVDWEIMQRMYDVDVLMYAGGYKFAARKGLFDEYVDYWGHVKETSTGGLRQLAKLMLNNLYGKFATNPDVTGKVPVYDAEDGIVRYVLGEEETRAPVYIPVGVFCTAYARRELLFAILDNRERFVYCDTDSLHLLGTERPANIPIHDKELCHWKVEGTFSRAKHLRAKAYVWDLNGKFSVTCAGMPDDVKALVNWDNFEYGFSNAFTDKDGNTKICPLFAKLMPKTVPGGVVLLDSVYQLHA</sequence>
<dbReference type="SUPFAM" id="SSF53098">
    <property type="entry name" value="Ribonuclease H-like"/>
    <property type="match status" value="1"/>
</dbReference>
<dbReference type="GO" id="GO:0000166">
    <property type="term" value="F:nucleotide binding"/>
    <property type="evidence" value="ECO:0007669"/>
    <property type="project" value="InterPro"/>
</dbReference>
<evidence type="ECO:0000256" key="6">
    <source>
        <dbReference type="ARBA" id="ARBA00022722"/>
    </source>
</evidence>
<dbReference type="GO" id="GO:0003887">
    <property type="term" value="F:DNA-directed DNA polymerase activity"/>
    <property type="evidence" value="ECO:0007669"/>
    <property type="project" value="UniProtKB-KW"/>
</dbReference>
<dbReference type="EC" id="2.7.7.7" evidence="2"/>
<evidence type="ECO:0000256" key="2">
    <source>
        <dbReference type="ARBA" id="ARBA00012417"/>
    </source>
</evidence>
<evidence type="ECO:0000256" key="3">
    <source>
        <dbReference type="ARBA" id="ARBA00022679"/>
    </source>
</evidence>
<keyword evidence="10" id="KW-0238">DNA-binding</keyword>
<keyword evidence="5" id="KW-0235">DNA replication</keyword>
<dbReference type="Gene3D" id="4.10.80.20">
    <property type="entry name" value="DNA polymerase, domain 5"/>
    <property type="match status" value="1"/>
</dbReference>
<dbReference type="InterPro" id="IPR036397">
    <property type="entry name" value="RNaseH_sf"/>
</dbReference>
<dbReference type="InterPro" id="IPR043502">
    <property type="entry name" value="DNA/RNA_pol_sf"/>
</dbReference>
<evidence type="ECO:0000256" key="10">
    <source>
        <dbReference type="ARBA" id="ARBA00023125"/>
    </source>
</evidence>
<evidence type="ECO:0000256" key="5">
    <source>
        <dbReference type="ARBA" id="ARBA00022705"/>
    </source>
</evidence>
<evidence type="ECO:0000259" key="12">
    <source>
        <dbReference type="Pfam" id="PF03175"/>
    </source>
</evidence>
<evidence type="ECO:0000256" key="8">
    <source>
        <dbReference type="ARBA" id="ARBA00022932"/>
    </source>
</evidence>
<dbReference type="SUPFAM" id="SSF56672">
    <property type="entry name" value="DNA/RNA polymerases"/>
    <property type="match status" value="1"/>
</dbReference>
<dbReference type="GO" id="GO:0016787">
    <property type="term" value="F:hydrolase activity"/>
    <property type="evidence" value="ECO:0007669"/>
    <property type="project" value="UniProtKB-KW"/>
</dbReference>
<evidence type="ECO:0000256" key="11">
    <source>
        <dbReference type="ARBA" id="ARBA00049244"/>
    </source>
</evidence>
<evidence type="ECO:0000256" key="4">
    <source>
        <dbReference type="ARBA" id="ARBA00022695"/>
    </source>
</evidence>
<evidence type="ECO:0000256" key="1">
    <source>
        <dbReference type="ARBA" id="ARBA00005755"/>
    </source>
</evidence>
<keyword evidence="3" id="KW-0808">Transferase</keyword>
<keyword evidence="4" id="KW-0548">Nucleotidyltransferase</keyword>
<dbReference type="PRINTS" id="PR00106">
    <property type="entry name" value="DNAPOLB"/>
</dbReference>
<dbReference type="GO" id="GO:0006260">
    <property type="term" value="P:DNA replication"/>
    <property type="evidence" value="ECO:0007669"/>
    <property type="project" value="UniProtKB-KW"/>
</dbReference>
<keyword evidence="7" id="KW-0378">Hydrolase</keyword>
<feature type="domain" description="DNA-directed DNA polymerase family B mitochondria/virus" evidence="12">
    <location>
        <begin position="144"/>
        <end position="464"/>
    </location>
</feature>
<dbReference type="Gene3D" id="1.10.287.690">
    <property type="entry name" value="Helix hairpin bin"/>
    <property type="match status" value="1"/>
</dbReference>
<dbReference type="Gene3D" id="3.90.1600.10">
    <property type="entry name" value="Palm domain of DNA polymerase"/>
    <property type="match status" value="1"/>
</dbReference>
<organism evidence="13">
    <name type="scientific">Podoviridae sp. ctnuR9</name>
    <dbReference type="NCBI Taxonomy" id="2825276"/>
    <lineage>
        <taxon>Viruses</taxon>
        <taxon>Duplodnaviria</taxon>
        <taxon>Heunggongvirae</taxon>
        <taxon>Uroviricota</taxon>
        <taxon>Caudoviricetes</taxon>
    </lineage>
</organism>
<dbReference type="Gene3D" id="3.30.420.10">
    <property type="entry name" value="Ribonuclease H-like superfamily/Ribonuclease H"/>
    <property type="match status" value="1"/>
</dbReference>
<dbReference type="GO" id="GO:0004518">
    <property type="term" value="F:nuclease activity"/>
    <property type="evidence" value="ECO:0007669"/>
    <property type="project" value="UniProtKB-KW"/>
</dbReference>
<dbReference type="Gene3D" id="3.30.1770.10">
    <property type="entry name" value="TPR 1 domain of DNA polymerase"/>
    <property type="match status" value="1"/>
</dbReference>
<dbReference type="InterPro" id="IPR004868">
    <property type="entry name" value="DNA-dir_DNA_pol_B_mt/vir"/>
</dbReference>
<keyword evidence="8" id="KW-0239">DNA-directed DNA polymerase</keyword>
<reference evidence="13" key="1">
    <citation type="journal article" date="2021" name="Proc. Natl. Acad. Sci. U.S.A.">
        <title>A Catalog of Tens of Thousands of Viruses from Human Metagenomes Reveals Hidden Associations with Chronic Diseases.</title>
        <authorList>
            <person name="Tisza M.J."/>
            <person name="Buck C.B."/>
        </authorList>
    </citation>
    <scope>NUCLEOTIDE SEQUENCE</scope>
    <source>
        <strain evidence="13">CtnuR9</strain>
    </source>
</reference>
<proteinExistence type="inferred from homology"/>
<dbReference type="GO" id="GO:0039693">
    <property type="term" value="P:viral DNA genome replication"/>
    <property type="evidence" value="ECO:0007669"/>
    <property type="project" value="UniProtKB-KW"/>
</dbReference>
<dbReference type="EMBL" id="BK016084">
    <property type="protein sequence ID" value="DAF93339.1"/>
    <property type="molecule type" value="Genomic_DNA"/>
</dbReference>
<dbReference type="GO" id="GO:0003677">
    <property type="term" value="F:DNA binding"/>
    <property type="evidence" value="ECO:0007669"/>
    <property type="project" value="UniProtKB-KW"/>
</dbReference>
<keyword evidence="9" id="KW-1194">Viral DNA replication</keyword>
<dbReference type="InterPro" id="IPR023211">
    <property type="entry name" value="DNA_pol_palm_dom_sf"/>
</dbReference>
<comment type="similarity">
    <text evidence="1">Belongs to the DNA polymerase type-B family.</text>
</comment>
<dbReference type="PANTHER" id="PTHR33568:SF3">
    <property type="entry name" value="DNA-DIRECTED DNA POLYMERASE"/>
    <property type="match status" value="1"/>
</dbReference>
<dbReference type="InterPro" id="IPR006172">
    <property type="entry name" value="DNA-dir_DNA_pol_B"/>
</dbReference>
<evidence type="ECO:0000313" key="13">
    <source>
        <dbReference type="EMBL" id="DAF93339.1"/>
    </source>
</evidence>